<dbReference type="STRING" id="1265861.BCAMP_12456"/>
<dbReference type="SUPFAM" id="SSF56300">
    <property type="entry name" value="Metallo-dependent phosphatases"/>
    <property type="match status" value="1"/>
</dbReference>
<protein>
    <submittedName>
        <fullName evidence="1">Phosphodiesterase</fullName>
    </submittedName>
</protein>
<evidence type="ECO:0000313" key="2">
    <source>
        <dbReference type="Proteomes" id="UP000019243"/>
    </source>
</evidence>
<dbReference type="RefSeq" id="WP_035315748.1">
    <property type="nucleotide sequence ID" value="NZ_AODH01000076.1"/>
</dbReference>
<dbReference type="AlphaFoldDB" id="W7CMD6"/>
<reference evidence="1 2" key="1">
    <citation type="submission" date="2012-12" db="EMBL/GenBank/DDBJ databases">
        <title>Novel taxa of Listeriaceae from agricultural environments in the United States.</title>
        <authorList>
            <person name="den Bakker H.C."/>
            <person name="Allred A."/>
            <person name="Warchocki S."/>
            <person name="Wright E.M."/>
            <person name="Burrell A."/>
            <person name="Nightingale K.K."/>
            <person name="Kephart D."/>
            <person name="Wiedmann M."/>
        </authorList>
    </citation>
    <scope>NUCLEOTIDE SEQUENCE [LARGE SCALE GENOMIC DNA]</scope>
    <source>
        <strain evidence="1 2">FSL F6-1037</strain>
    </source>
</reference>
<gene>
    <name evidence="1" type="ORF">BCAMP_12456</name>
</gene>
<dbReference type="OrthoDB" id="2240714at2"/>
<name>W7CMD6_9LIST</name>
<keyword evidence="2" id="KW-1185">Reference proteome</keyword>
<organism evidence="1 2">
    <name type="scientific">Brochothrix campestris FSL F6-1037</name>
    <dbReference type="NCBI Taxonomy" id="1265861"/>
    <lineage>
        <taxon>Bacteria</taxon>
        <taxon>Bacillati</taxon>
        <taxon>Bacillota</taxon>
        <taxon>Bacilli</taxon>
        <taxon>Bacillales</taxon>
        <taxon>Listeriaceae</taxon>
        <taxon>Brochothrix</taxon>
    </lineage>
</organism>
<comment type="caution">
    <text evidence="1">The sequence shown here is derived from an EMBL/GenBank/DDBJ whole genome shotgun (WGS) entry which is preliminary data.</text>
</comment>
<dbReference type="EMBL" id="AODH01000076">
    <property type="protein sequence ID" value="EUJ34283.1"/>
    <property type="molecule type" value="Genomic_DNA"/>
</dbReference>
<proteinExistence type="predicted"/>
<evidence type="ECO:0000313" key="1">
    <source>
        <dbReference type="EMBL" id="EUJ34283.1"/>
    </source>
</evidence>
<dbReference type="Proteomes" id="UP000019243">
    <property type="component" value="Unassembled WGS sequence"/>
</dbReference>
<sequence>MLNGKNRFDLVDSNGCIQQTQVNWLINLLKNTPSTQRVLFVSHTAPMDVYSDTEKAINTDVLSVIIKAFVTGGAYDYLGVSNDFPIKITGSFASKGSVIAFVHGHRHKDESTFIKGTSVQCIGLLCSKAESNESYSYRNFGTIYEDSFSVLLIDEESIKILRFGAGGDIND</sequence>
<dbReference type="InterPro" id="IPR029052">
    <property type="entry name" value="Metallo-depent_PP-like"/>
</dbReference>
<accession>W7CMD6</accession>